<sequence length="432" mass="48009">MKTFAKGFGIAFLGGALIIGVSPLLFSSSLLENSNALLSSIVPEQKPRQKTPEELIAEARARSSDIRALYMTADVASDPGAGAARLRNAIIDIAERTEINAVVMDVKEVCGPDYDEENLKKLLGDLKAKNIWAIARIVAFKDASQIKAHPEWYLTRKAPKAVREGGCKGKQHLVAKGAEASRIFWRDNTGGYWLDPASSPAHEYLITFSKHMIDMGFDELQFDYVRFPSDGDVSQALYPTWDRTTPRYDIMRSFFTNLRDSLKAYKPDIILSADIFGYVAAQHEDPTIGQRLSDIVKTFDYVSFMVYPSHYYSGLYLAANPARGLPAVSYTVAEARTNPDVTVGRSLIVAQDYFDFVASTTQATTSPARTETIARIRPWLEDFFHEADRLAGRPWGAQKVRLQIDAAQDSTGHGWMLWNAANVYATGALKEE</sequence>
<accession>A0A1G2KZ72</accession>
<organism evidence="2 3">
    <name type="scientific">Candidatus Sungbacteria bacterium RIFCSPHIGHO2_02_FULL_52_23</name>
    <dbReference type="NCBI Taxonomy" id="1802274"/>
    <lineage>
        <taxon>Bacteria</taxon>
        <taxon>Candidatus Sungiibacteriota</taxon>
    </lineage>
</organism>
<dbReference type="InterPro" id="IPR025275">
    <property type="entry name" value="DUF4015"/>
</dbReference>
<dbReference type="Pfam" id="PF13200">
    <property type="entry name" value="DUF4015"/>
    <property type="match status" value="1"/>
</dbReference>
<dbReference type="Gene3D" id="3.20.20.80">
    <property type="entry name" value="Glycosidases"/>
    <property type="match status" value="1"/>
</dbReference>
<comment type="caution">
    <text evidence="2">The sequence shown here is derived from an EMBL/GenBank/DDBJ whole genome shotgun (WGS) entry which is preliminary data.</text>
</comment>
<protein>
    <recommendedName>
        <fullName evidence="1">DUF4015 domain-containing protein</fullName>
    </recommendedName>
</protein>
<reference evidence="2 3" key="1">
    <citation type="journal article" date="2016" name="Nat. Commun.">
        <title>Thousands of microbial genomes shed light on interconnected biogeochemical processes in an aquifer system.</title>
        <authorList>
            <person name="Anantharaman K."/>
            <person name="Brown C.T."/>
            <person name="Hug L.A."/>
            <person name="Sharon I."/>
            <person name="Castelle C.J."/>
            <person name="Probst A.J."/>
            <person name="Thomas B.C."/>
            <person name="Singh A."/>
            <person name="Wilkins M.J."/>
            <person name="Karaoz U."/>
            <person name="Brodie E.L."/>
            <person name="Williams K.H."/>
            <person name="Hubbard S.S."/>
            <person name="Banfield J.F."/>
        </authorList>
    </citation>
    <scope>NUCLEOTIDE SEQUENCE [LARGE SCALE GENOMIC DNA]</scope>
</reference>
<dbReference type="InterPro" id="IPR017853">
    <property type="entry name" value="GH"/>
</dbReference>
<name>A0A1G2KZ72_9BACT</name>
<gene>
    <name evidence="2" type="ORF">A3J58_00790</name>
</gene>
<feature type="domain" description="DUF4015" evidence="1">
    <location>
        <begin position="69"/>
        <end position="424"/>
    </location>
</feature>
<dbReference type="SUPFAM" id="SSF51445">
    <property type="entry name" value="(Trans)glycosidases"/>
    <property type="match status" value="1"/>
</dbReference>
<dbReference type="EMBL" id="MHQM01000020">
    <property type="protein sequence ID" value="OHA03791.1"/>
    <property type="molecule type" value="Genomic_DNA"/>
</dbReference>
<dbReference type="AlphaFoldDB" id="A0A1G2KZ72"/>
<evidence type="ECO:0000313" key="2">
    <source>
        <dbReference type="EMBL" id="OHA03791.1"/>
    </source>
</evidence>
<evidence type="ECO:0000313" key="3">
    <source>
        <dbReference type="Proteomes" id="UP000178510"/>
    </source>
</evidence>
<dbReference type="Proteomes" id="UP000178510">
    <property type="component" value="Unassembled WGS sequence"/>
</dbReference>
<evidence type="ECO:0000259" key="1">
    <source>
        <dbReference type="Pfam" id="PF13200"/>
    </source>
</evidence>
<proteinExistence type="predicted"/>